<name>A0ABR3SGV4_9PEZI</name>
<organism evidence="1 2">
    <name type="scientific">Neofusicoccum ribis</name>
    <dbReference type="NCBI Taxonomy" id="45134"/>
    <lineage>
        <taxon>Eukaryota</taxon>
        <taxon>Fungi</taxon>
        <taxon>Dikarya</taxon>
        <taxon>Ascomycota</taxon>
        <taxon>Pezizomycotina</taxon>
        <taxon>Dothideomycetes</taxon>
        <taxon>Dothideomycetes incertae sedis</taxon>
        <taxon>Botryosphaeriales</taxon>
        <taxon>Botryosphaeriaceae</taxon>
        <taxon>Neofusicoccum</taxon>
    </lineage>
</organism>
<dbReference type="EMBL" id="JAJVDC020000165">
    <property type="protein sequence ID" value="KAL1620540.1"/>
    <property type="molecule type" value="Genomic_DNA"/>
</dbReference>
<evidence type="ECO:0000313" key="2">
    <source>
        <dbReference type="Proteomes" id="UP001521116"/>
    </source>
</evidence>
<sequence>MPLPRALIITSLITVPPAYYVYTTINRLEAKYPRLHSEAASTVALRTPSFPVTHHTPHVDVYGGTVPVKVLQEQHGPDGRKLSLEEAWAKVFMQSPTLRLEGRLFGGFSSSPGDIGDHGFHVKQKLLNGGLEVVRPPTEPSALFLRSLSQPTPLLVKWTFPVQAVAFVRKAAIDWGYPWRFMSGGRHEFSVGQADRNGMVEVRFGTAHDYEYIKDEGNNQKTIPQWTARLHRAYAMWLLDERIEALKKAAADAEPQDSKSS</sequence>
<comment type="caution">
    <text evidence="1">The sequence shown here is derived from an EMBL/GenBank/DDBJ whole genome shotgun (WGS) entry which is preliminary data.</text>
</comment>
<gene>
    <name evidence="1" type="ORF">SLS56_009566</name>
</gene>
<proteinExistence type="predicted"/>
<keyword evidence="2" id="KW-1185">Reference proteome</keyword>
<protein>
    <submittedName>
        <fullName evidence="1">Uncharacterized protein</fullName>
    </submittedName>
</protein>
<evidence type="ECO:0000313" key="1">
    <source>
        <dbReference type="EMBL" id="KAL1620540.1"/>
    </source>
</evidence>
<accession>A0ABR3SGV4</accession>
<dbReference type="Proteomes" id="UP001521116">
    <property type="component" value="Unassembled WGS sequence"/>
</dbReference>
<reference evidence="1 2" key="1">
    <citation type="submission" date="2024-02" db="EMBL/GenBank/DDBJ databases">
        <title>De novo assembly and annotation of 12 fungi associated with fruit tree decline syndrome in Ontario, Canada.</title>
        <authorList>
            <person name="Sulman M."/>
            <person name="Ellouze W."/>
            <person name="Ilyukhin E."/>
        </authorList>
    </citation>
    <scope>NUCLEOTIDE SEQUENCE [LARGE SCALE GENOMIC DNA]</scope>
    <source>
        <strain evidence="1 2">M1-105</strain>
    </source>
</reference>